<proteinExistence type="predicted"/>
<dbReference type="AlphaFoldDB" id="A0A2N5W9K6"/>
<sequence length="123" mass="14630">MAKSFNPDVEFTTLYQLAVDNINEFFTLTHLGDPKAYQFLDHYLPRYIGLMNLKIKERAIDKKLIYKLDKLKSFDNLFRLYGKDSSTNNLDKIMVYAEDNFKLHLYTHKVLGEEQQIDYPGYY</sequence>
<dbReference type="Proteomes" id="UP000234865">
    <property type="component" value="Unassembled WGS sequence"/>
</dbReference>
<gene>
    <name evidence="1" type="ORF">CYU10_002312</name>
</gene>
<evidence type="ECO:0000313" key="1">
    <source>
        <dbReference type="EMBL" id="PLW58921.1"/>
    </source>
</evidence>
<protein>
    <submittedName>
        <fullName evidence="1">Uncharacterized protein</fullName>
    </submittedName>
</protein>
<comment type="caution">
    <text evidence="1">The sequence shown here is derived from an EMBL/GenBank/DDBJ whole genome shotgun (WGS) entry which is preliminary data.</text>
</comment>
<dbReference type="EMBL" id="PKRZ01000002">
    <property type="protein sequence ID" value="PLW58921.1"/>
    <property type="molecule type" value="Genomic_DNA"/>
</dbReference>
<dbReference type="RefSeq" id="WP_095586960.1">
    <property type="nucleotide sequence ID" value="NZ_PKRZ01000002.1"/>
</dbReference>
<name>A0A2N5W9K6_LACLL</name>
<accession>A0A2N5W9K6</accession>
<evidence type="ECO:0000313" key="2">
    <source>
        <dbReference type="Proteomes" id="UP000234865"/>
    </source>
</evidence>
<organism evidence="1 2">
    <name type="scientific">Lactococcus lactis subsp. lactis</name>
    <name type="common">Streptococcus lactis</name>
    <dbReference type="NCBI Taxonomy" id="1360"/>
    <lineage>
        <taxon>Bacteria</taxon>
        <taxon>Bacillati</taxon>
        <taxon>Bacillota</taxon>
        <taxon>Bacilli</taxon>
        <taxon>Lactobacillales</taxon>
        <taxon>Streptococcaceae</taxon>
        <taxon>Lactococcus</taxon>
    </lineage>
</organism>
<reference evidence="2" key="1">
    <citation type="submission" date="2016-08" db="EMBL/GenBank/DDBJ databases">
        <title>Comparative genomics of Lactococcus lactis strain WFLU12 isolated from the gastrointestinal tract of wild olive flounder (Paralichythys olivaceus).</title>
        <authorList>
            <person name="Nguyen T.L."/>
            <person name="Kim D.-H."/>
        </authorList>
    </citation>
    <scope>NUCLEOTIDE SEQUENCE [LARGE SCALE GENOMIC DNA]</scope>
    <source>
        <strain evidence="2">WFLU12</strain>
    </source>
</reference>